<dbReference type="RefSeq" id="WP_090245546.1">
    <property type="nucleotide sequence ID" value="NZ_FNOU01000013.1"/>
</dbReference>
<dbReference type="GO" id="GO:1990077">
    <property type="term" value="C:primosome complex"/>
    <property type="evidence" value="ECO:0007669"/>
    <property type="project" value="UniProtKB-KW"/>
</dbReference>
<dbReference type="AlphaFoldDB" id="A0A1H3GCS2"/>
<keyword evidence="17" id="KW-1185">Reference proteome</keyword>
<dbReference type="GO" id="GO:0006269">
    <property type="term" value="P:DNA replication, synthesis of primer"/>
    <property type="evidence" value="ECO:0007669"/>
    <property type="project" value="UniProtKB-UniRule"/>
</dbReference>
<keyword evidence="11 12" id="KW-0804">Transcription</keyword>
<dbReference type="InterPro" id="IPR002694">
    <property type="entry name" value="Znf_CHC2"/>
</dbReference>
<accession>A0A1H3GCS2</accession>
<dbReference type="Proteomes" id="UP000199652">
    <property type="component" value="Unassembled WGS sequence"/>
</dbReference>
<dbReference type="EC" id="2.7.7.101" evidence="12"/>
<dbReference type="InterPro" id="IPR034151">
    <property type="entry name" value="TOPRIM_DnaG_bac"/>
</dbReference>
<dbReference type="InterPro" id="IPR013264">
    <property type="entry name" value="DNAG_N"/>
</dbReference>
<dbReference type="STRING" id="1528.SAMN04488579_11360"/>
<name>A0A1H3GCS2_EUBBA</name>
<keyword evidence="3 12" id="KW-0808">Transferase</keyword>
<evidence type="ECO:0000256" key="3">
    <source>
        <dbReference type="ARBA" id="ARBA00022679"/>
    </source>
</evidence>
<dbReference type="Gene3D" id="1.10.860.10">
    <property type="entry name" value="DNAb Helicase, Chain A"/>
    <property type="match status" value="1"/>
</dbReference>
<evidence type="ECO:0000256" key="8">
    <source>
        <dbReference type="ARBA" id="ARBA00022833"/>
    </source>
</evidence>
<dbReference type="PIRSF" id="PIRSF002811">
    <property type="entry name" value="DnaG"/>
    <property type="match status" value="1"/>
</dbReference>
<dbReference type="InterPro" id="IPR006171">
    <property type="entry name" value="TOPRIM_dom"/>
</dbReference>
<dbReference type="InterPro" id="IPR030846">
    <property type="entry name" value="DnaG_bac"/>
</dbReference>
<evidence type="ECO:0000256" key="13">
    <source>
        <dbReference type="PIRNR" id="PIRNR002811"/>
    </source>
</evidence>
<evidence type="ECO:0000256" key="11">
    <source>
        <dbReference type="ARBA" id="ARBA00023163"/>
    </source>
</evidence>
<dbReference type="SUPFAM" id="SSF57783">
    <property type="entry name" value="Zinc beta-ribbon"/>
    <property type="match status" value="1"/>
</dbReference>
<comment type="similarity">
    <text evidence="12 13">Belongs to the DnaG primase family.</text>
</comment>
<dbReference type="SMART" id="SM00400">
    <property type="entry name" value="ZnF_CHCC"/>
    <property type="match status" value="1"/>
</dbReference>
<dbReference type="GO" id="GO:0005737">
    <property type="term" value="C:cytoplasm"/>
    <property type="evidence" value="ECO:0007669"/>
    <property type="project" value="TreeGrafter"/>
</dbReference>
<protein>
    <recommendedName>
        <fullName evidence="12 13">DNA primase</fullName>
        <ecNumber evidence="12">2.7.7.101</ecNumber>
    </recommendedName>
</protein>
<dbReference type="PANTHER" id="PTHR30313:SF2">
    <property type="entry name" value="DNA PRIMASE"/>
    <property type="match status" value="1"/>
</dbReference>
<feature type="domain" description="Toprim" evidence="15">
    <location>
        <begin position="255"/>
        <end position="336"/>
    </location>
</feature>
<keyword evidence="1 12" id="KW-0240">DNA-directed RNA polymerase</keyword>
<dbReference type="SMART" id="SM00493">
    <property type="entry name" value="TOPRIM"/>
    <property type="match status" value="1"/>
</dbReference>
<dbReference type="Gene3D" id="3.90.980.10">
    <property type="entry name" value="DNA primase, catalytic core, N-terminal domain"/>
    <property type="match status" value="1"/>
</dbReference>
<comment type="domain">
    <text evidence="12">Contains an N-terminal zinc-binding domain, a central core domain that contains the primase activity, and a C-terminal DnaB-binding domain.</text>
</comment>
<dbReference type="FunFam" id="3.40.1360.10:FF:000002">
    <property type="entry name" value="DNA primase"/>
    <property type="match status" value="1"/>
</dbReference>
<dbReference type="FunFam" id="3.90.580.10:FF:000001">
    <property type="entry name" value="DNA primase"/>
    <property type="match status" value="1"/>
</dbReference>
<evidence type="ECO:0000256" key="12">
    <source>
        <dbReference type="HAMAP-Rule" id="MF_00974"/>
    </source>
</evidence>
<dbReference type="FunFam" id="3.90.980.10:FF:000001">
    <property type="entry name" value="DNA primase"/>
    <property type="match status" value="1"/>
</dbReference>
<evidence type="ECO:0000313" key="16">
    <source>
        <dbReference type="EMBL" id="SDY00845.1"/>
    </source>
</evidence>
<evidence type="ECO:0000313" key="17">
    <source>
        <dbReference type="Proteomes" id="UP000199652"/>
    </source>
</evidence>
<dbReference type="NCBIfam" id="TIGR01391">
    <property type="entry name" value="dnaG"/>
    <property type="match status" value="1"/>
</dbReference>
<evidence type="ECO:0000256" key="9">
    <source>
        <dbReference type="ARBA" id="ARBA00022842"/>
    </source>
</evidence>
<keyword evidence="8 12" id="KW-0862">Zinc</keyword>
<comment type="catalytic activity">
    <reaction evidence="12">
        <text>ssDNA + n NTP = ssDNA/pppN(pN)n-1 hybrid + (n-1) diphosphate.</text>
        <dbReference type="EC" id="2.7.7.101"/>
    </reaction>
</comment>
<dbReference type="PANTHER" id="PTHR30313">
    <property type="entry name" value="DNA PRIMASE"/>
    <property type="match status" value="1"/>
</dbReference>
<feature type="zinc finger region" description="CHC2-type" evidence="12 14">
    <location>
        <begin position="38"/>
        <end position="62"/>
    </location>
</feature>
<reference evidence="17" key="1">
    <citation type="submission" date="2016-10" db="EMBL/GenBank/DDBJ databases">
        <authorList>
            <person name="Varghese N."/>
            <person name="Submissions S."/>
        </authorList>
    </citation>
    <scope>NUCLEOTIDE SEQUENCE [LARGE SCALE GENOMIC DNA]</scope>
    <source>
        <strain evidence="17">VPI 5359</strain>
    </source>
</reference>
<dbReference type="Gene3D" id="3.40.1360.10">
    <property type="match status" value="1"/>
</dbReference>
<dbReference type="InterPro" id="IPR036977">
    <property type="entry name" value="DNA_primase_Znf_CHC2"/>
</dbReference>
<dbReference type="CDD" id="cd03364">
    <property type="entry name" value="TOPRIM_DnaG_primases"/>
    <property type="match status" value="1"/>
</dbReference>
<dbReference type="InterPro" id="IPR016136">
    <property type="entry name" value="DNA_helicase_N/primase_C"/>
</dbReference>
<keyword evidence="4 12" id="KW-0548">Nucleotidyltransferase</keyword>
<organism evidence="16 17">
    <name type="scientific">Eubacterium barkeri</name>
    <name type="common">Clostridium barkeri</name>
    <dbReference type="NCBI Taxonomy" id="1528"/>
    <lineage>
        <taxon>Bacteria</taxon>
        <taxon>Bacillati</taxon>
        <taxon>Bacillota</taxon>
        <taxon>Clostridia</taxon>
        <taxon>Eubacteriales</taxon>
        <taxon>Eubacteriaceae</taxon>
        <taxon>Eubacterium</taxon>
    </lineage>
</organism>
<evidence type="ECO:0000256" key="1">
    <source>
        <dbReference type="ARBA" id="ARBA00022478"/>
    </source>
</evidence>
<dbReference type="OrthoDB" id="9803773at2"/>
<dbReference type="GO" id="GO:0003677">
    <property type="term" value="F:DNA binding"/>
    <property type="evidence" value="ECO:0007669"/>
    <property type="project" value="UniProtKB-KW"/>
</dbReference>
<dbReference type="Pfam" id="PF13155">
    <property type="entry name" value="Toprim_2"/>
    <property type="match status" value="1"/>
</dbReference>
<comment type="subunit">
    <text evidence="12">Monomer. Interacts with DnaB.</text>
</comment>
<evidence type="ECO:0000259" key="15">
    <source>
        <dbReference type="PROSITE" id="PS50880"/>
    </source>
</evidence>
<evidence type="ECO:0000256" key="4">
    <source>
        <dbReference type="ARBA" id="ARBA00022695"/>
    </source>
</evidence>
<dbReference type="InterPro" id="IPR037068">
    <property type="entry name" value="DNA_primase_core_N_sf"/>
</dbReference>
<evidence type="ECO:0000256" key="5">
    <source>
        <dbReference type="ARBA" id="ARBA00022705"/>
    </source>
</evidence>
<dbReference type="GO" id="GO:0000428">
    <property type="term" value="C:DNA-directed RNA polymerase complex"/>
    <property type="evidence" value="ECO:0007669"/>
    <property type="project" value="UniProtKB-KW"/>
</dbReference>
<dbReference type="HAMAP" id="MF_00974">
    <property type="entry name" value="DNA_primase_DnaG"/>
    <property type="match status" value="1"/>
</dbReference>
<dbReference type="SUPFAM" id="SSF56731">
    <property type="entry name" value="DNA primase core"/>
    <property type="match status" value="1"/>
</dbReference>
<comment type="cofactor">
    <cofactor evidence="12 13 14">
        <name>Zn(2+)</name>
        <dbReference type="ChEBI" id="CHEBI:29105"/>
    </cofactor>
    <text evidence="12 13 14">Binds 1 zinc ion per monomer.</text>
</comment>
<sequence>MRYNEEIIQNVIEANDIVDIISQYVTLKRSGRSHMGCCPFHNEKTPSFSVSQEKQLYHCFGCGVGGNVIGFVMAIENMGFPEALEYLADRVGITLPRIENPEKDREYEKKERLYELHRQLANHYYRILKKNGEAQRYLAGRGMSAATIKGFGIGLSLNEWQDACQYLQGQGFTEDELLESGLVLRGKNGRLYDRFRNRIMIPILNIRGKIIGFGGRQFGQSTDGPKYLNSPETLVFSKGYELYNLNQAKKKIINEQMIIVEGYMDVIALCQYGIENAVAALGTAFTPYHAKTLSRYVKEVVLCFDGDRAGEGATEKAIAILKKSTLNIRVLRLGAEEDPDSFIREKGVEAFRGRIREADTVLDFELRQCARNHDTTNSDGKVKYLNEAIGLLRTLSNSVEIELYAKKVAQTAGVSAGLVMREAIRVQKNGQAPAIRVPSQEAASRIPKAYGDAQIYILKYLFQHQDRSVYSRLAPEDFTPGFYQKLYGILKELAEGGGGHLSLPVVLERFETEEERRAFSELSFENGTEDGELLMESMNTIHYYHCRLDIQRLKEEIAMLDERSPEGIQLVTQLMALKKELSKIQEVRNGG</sequence>
<dbReference type="InterPro" id="IPR006295">
    <property type="entry name" value="DNA_primase_DnaG"/>
</dbReference>
<keyword evidence="10 12" id="KW-0238">DNA-binding</keyword>
<dbReference type="GO" id="GO:0003899">
    <property type="term" value="F:DNA-directed RNA polymerase activity"/>
    <property type="evidence" value="ECO:0007669"/>
    <property type="project" value="UniProtKB-UniRule"/>
</dbReference>
<dbReference type="Pfam" id="PF01807">
    <property type="entry name" value="Zn_ribbon_DnaG"/>
    <property type="match status" value="1"/>
</dbReference>
<gene>
    <name evidence="12" type="primary">dnaG</name>
    <name evidence="16" type="ORF">SAMN04488579_11360</name>
</gene>
<evidence type="ECO:0000256" key="6">
    <source>
        <dbReference type="ARBA" id="ARBA00022723"/>
    </source>
</evidence>
<dbReference type="InterPro" id="IPR019475">
    <property type="entry name" value="DNA_primase_DnaB-bd"/>
</dbReference>
<evidence type="ECO:0000256" key="10">
    <source>
        <dbReference type="ARBA" id="ARBA00023125"/>
    </source>
</evidence>
<dbReference type="InterPro" id="IPR050219">
    <property type="entry name" value="DnaG_primase"/>
</dbReference>
<keyword evidence="5 12" id="KW-0235">DNA replication</keyword>
<dbReference type="PROSITE" id="PS50880">
    <property type="entry name" value="TOPRIM"/>
    <property type="match status" value="1"/>
</dbReference>
<dbReference type="EMBL" id="FNOU01000013">
    <property type="protein sequence ID" value="SDY00845.1"/>
    <property type="molecule type" value="Genomic_DNA"/>
</dbReference>
<evidence type="ECO:0000256" key="2">
    <source>
        <dbReference type="ARBA" id="ARBA00022515"/>
    </source>
</evidence>
<evidence type="ECO:0000256" key="14">
    <source>
        <dbReference type="PIRSR" id="PIRSR002811-1"/>
    </source>
</evidence>
<dbReference type="GO" id="GO:0008270">
    <property type="term" value="F:zinc ion binding"/>
    <property type="evidence" value="ECO:0007669"/>
    <property type="project" value="UniProtKB-UniRule"/>
</dbReference>
<dbReference type="Gene3D" id="3.90.580.10">
    <property type="entry name" value="Zinc finger, CHC2-type domain"/>
    <property type="match status" value="1"/>
</dbReference>
<keyword evidence="6 12" id="KW-0479">Metal-binding</keyword>
<dbReference type="Pfam" id="PF10410">
    <property type="entry name" value="DnaB_bind"/>
    <property type="match status" value="1"/>
</dbReference>
<evidence type="ECO:0000256" key="7">
    <source>
        <dbReference type="ARBA" id="ARBA00022771"/>
    </source>
</evidence>
<dbReference type="Pfam" id="PF08275">
    <property type="entry name" value="DNAG_N"/>
    <property type="match status" value="1"/>
</dbReference>
<comment type="function">
    <text evidence="12 13">RNA polymerase that catalyzes the synthesis of short RNA molecules used as primers for DNA polymerase during DNA replication.</text>
</comment>
<keyword evidence="7 12" id="KW-0863">Zinc-finger</keyword>
<proteinExistence type="inferred from homology"/>
<keyword evidence="9" id="KW-0460">Magnesium</keyword>
<keyword evidence="2 12" id="KW-0639">Primosome</keyword>